<keyword evidence="1" id="KW-0413">Isomerase</keyword>
<dbReference type="PATRIC" id="fig|913086.3.peg.4897"/>
<dbReference type="AlphaFoldDB" id="G5SKG2"/>
<name>G5SKG2_SALET</name>
<reference evidence="1 2" key="1">
    <citation type="journal article" date="2011" name="BMC Genomics">
        <title>Genome sequencing reveals diversification of virulence factor content and possible host adaptation in distinct subpopulations of Salmonella enterica.</title>
        <authorList>
            <person name="den Bakker H.C."/>
            <person name="Moreno Switt A.I."/>
            <person name="Govoni G."/>
            <person name="Cummings C.A."/>
            <person name="Ranieri M.L."/>
            <person name="Degoricija L."/>
            <person name="Hoelzer K."/>
            <person name="Rodriguez-Rivera L.D."/>
            <person name="Brown S."/>
            <person name="Bolchacova E."/>
            <person name="Furtado M.R."/>
            <person name="Wiedmann M."/>
        </authorList>
    </citation>
    <scope>NUCLEOTIDE SEQUENCE [LARGE SCALE GENOMIC DNA]</scope>
    <source>
        <strain evidence="1 2">A4-580</strain>
    </source>
</reference>
<sequence>MLNYAGADLSHVLLADTHNHTLPCRYIMNPPGVNATIHQHIGLGEGEVDFDALFQALREMDFANRTFKVGGEAIITTSLFGYPEKMSVQAVETRERIERELLGR</sequence>
<proteinExistence type="predicted"/>
<organism evidence="1 2">
    <name type="scientific">Salmonella enterica subsp. enterica serovar Wandsworth str. A4-580</name>
    <dbReference type="NCBI Taxonomy" id="913086"/>
    <lineage>
        <taxon>Bacteria</taxon>
        <taxon>Pseudomonadati</taxon>
        <taxon>Pseudomonadota</taxon>
        <taxon>Gammaproteobacteria</taxon>
        <taxon>Enterobacterales</taxon>
        <taxon>Enterobacteriaceae</taxon>
        <taxon>Salmonella</taxon>
    </lineage>
</organism>
<dbReference type="Proteomes" id="UP000003536">
    <property type="component" value="Unassembled WGS sequence"/>
</dbReference>
<gene>
    <name evidence="1" type="ORF">LTSEWAN_6304</name>
</gene>
<evidence type="ECO:0000313" key="1">
    <source>
        <dbReference type="EMBL" id="EHC97286.1"/>
    </source>
</evidence>
<dbReference type="EMBL" id="AFCX01002050">
    <property type="protein sequence ID" value="EHC97286.1"/>
    <property type="molecule type" value="Genomic_DNA"/>
</dbReference>
<comment type="caution">
    <text evidence="1">The sequence shown here is derived from an EMBL/GenBank/DDBJ whole genome shotgun (WGS) entry which is preliminary data.</text>
</comment>
<dbReference type="GO" id="GO:0016853">
    <property type="term" value="F:isomerase activity"/>
    <property type="evidence" value="ECO:0007669"/>
    <property type="project" value="UniProtKB-KW"/>
</dbReference>
<protein>
    <submittedName>
        <fullName evidence="1">Glyceraldehyde-3-phosphate ketol-isomerase</fullName>
    </submittedName>
</protein>
<evidence type="ECO:0000313" key="2">
    <source>
        <dbReference type="Proteomes" id="UP000003536"/>
    </source>
</evidence>
<dbReference type="InterPro" id="IPR036237">
    <property type="entry name" value="Xyl_isomerase-like_sf"/>
</dbReference>
<accession>G5SKG2</accession>
<dbReference type="SUPFAM" id="SSF51658">
    <property type="entry name" value="Xylose isomerase-like"/>
    <property type="match status" value="1"/>
</dbReference>